<reference evidence="2 3" key="1">
    <citation type="journal article" date="2013" name="Genome Announc.">
        <title>Genome Sequence of the Obligate Gammaproteobacterial Methanotroph Methylomicrobium album Strain BG8.</title>
        <authorList>
            <person name="Kits K.D."/>
            <person name="Kalyuzhnaya M.G."/>
            <person name="Klotz M.G."/>
            <person name="Jetten M.S."/>
            <person name="Op den Camp H.J."/>
            <person name="Vuilleumier S."/>
            <person name="Bringel F."/>
            <person name="Dispirito A.A."/>
            <person name="Murrell J.C."/>
            <person name="Bruce D."/>
            <person name="Cheng J.F."/>
            <person name="Copeland A."/>
            <person name="Goodwin L."/>
            <person name="Hauser L."/>
            <person name="Lajus A."/>
            <person name="Land M.L."/>
            <person name="Lapidus A."/>
            <person name="Lucas S."/>
            <person name="Medigue C."/>
            <person name="Pitluck S."/>
            <person name="Woyke T."/>
            <person name="Zeytun A."/>
            <person name="Stein L.Y."/>
        </authorList>
    </citation>
    <scope>NUCLEOTIDE SEQUENCE [LARGE SCALE GENOMIC DNA]</scope>
    <source>
        <strain evidence="2 3">BG8</strain>
    </source>
</reference>
<evidence type="ECO:0000313" key="2">
    <source>
        <dbReference type="EMBL" id="EIC28712.1"/>
    </source>
</evidence>
<dbReference type="EMBL" id="CM001475">
    <property type="protein sequence ID" value="EIC28712.1"/>
    <property type="molecule type" value="Genomic_DNA"/>
</dbReference>
<dbReference type="STRING" id="686340.Metal_0888"/>
<sequence length="341" mass="39419">MERKTTVETPAEACYPNAMNHDHAYKLLFSEPEMIADLLRGFVHQPWVDELDLSTLEPVASSYVSDDLRGREDDVVWRVKHKRRWIYVYLLIEFQSTVDPFMAVRLLTYIGLLYQDLIKRKHWGNDKRLPPVFPIVLYNGESRWQAATELKDLIVNMPGGLSDYVPSLKYYLLDEGAYRQEDLAPLKNLVAAIFRLENSRTPADMLAVIDNLVEWLAMPEQARLKRSFNVWINRVLRPMGADFPPSSDLIEMRAMLTQRIEQWAKEWQRQGKAEGKAEGRLEGRLEGRVEAKVQTLLKLLTLKFGPLPDWAERNVSTAGADQLDAWIERVLTANDLNGFFE</sequence>
<dbReference type="Proteomes" id="UP000005090">
    <property type="component" value="Chromosome"/>
</dbReference>
<protein>
    <recommendedName>
        <fullName evidence="1">Transposase (putative) YhgA-like domain-containing protein</fullName>
    </recommendedName>
</protein>
<dbReference type="AlphaFoldDB" id="H8GFW1"/>
<organism evidence="2 3">
    <name type="scientific">Methylomicrobium album BG8</name>
    <dbReference type="NCBI Taxonomy" id="686340"/>
    <lineage>
        <taxon>Bacteria</taxon>
        <taxon>Pseudomonadati</taxon>
        <taxon>Pseudomonadota</taxon>
        <taxon>Gammaproteobacteria</taxon>
        <taxon>Methylococcales</taxon>
        <taxon>Methylococcaceae</taxon>
        <taxon>Methylomicrobium</taxon>
    </lineage>
</organism>
<dbReference type="InterPro" id="IPR051699">
    <property type="entry name" value="Rpn/YhgA-like_nuclease"/>
</dbReference>
<name>H8GFW1_METAL</name>
<dbReference type="PANTHER" id="PTHR34611:SF2">
    <property type="entry name" value="INACTIVE RECOMBINATION-PROMOTING NUCLEASE-LIKE PROTEIN RPNE-RELATED"/>
    <property type="match status" value="1"/>
</dbReference>
<dbReference type="eggNOG" id="COG5464">
    <property type="taxonomic scope" value="Bacteria"/>
</dbReference>
<evidence type="ECO:0000259" key="1">
    <source>
        <dbReference type="Pfam" id="PF04754"/>
    </source>
</evidence>
<feature type="domain" description="Transposase (putative) YhgA-like" evidence="1">
    <location>
        <begin position="20"/>
        <end position="220"/>
    </location>
</feature>
<proteinExistence type="predicted"/>
<dbReference type="PANTHER" id="PTHR34611">
    <property type="match status" value="1"/>
</dbReference>
<keyword evidence="3" id="KW-1185">Reference proteome</keyword>
<evidence type="ECO:0000313" key="3">
    <source>
        <dbReference type="Proteomes" id="UP000005090"/>
    </source>
</evidence>
<dbReference type="InterPro" id="IPR006842">
    <property type="entry name" value="Transposase_31"/>
</dbReference>
<accession>H8GFW1</accession>
<dbReference type="Pfam" id="PF04754">
    <property type="entry name" value="Transposase_31"/>
    <property type="match status" value="1"/>
</dbReference>
<gene>
    <name evidence="2" type="ORF">Metal_0888</name>
</gene>
<dbReference type="HOGENOM" id="CLU_059548_0_1_6"/>